<dbReference type="InterPro" id="IPR007048">
    <property type="entry name" value="IraD/Gp25-like"/>
</dbReference>
<reference evidence="2 3" key="1">
    <citation type="journal article" date="2021" name="Sci. Rep.">
        <title>The distribution of antibiotic resistance genes in chicken gut microbiota commensals.</title>
        <authorList>
            <person name="Juricova H."/>
            <person name="Matiasovicova J."/>
            <person name="Kubasova T."/>
            <person name="Cejkova D."/>
            <person name="Rychlik I."/>
        </authorList>
    </citation>
    <scope>NUCLEOTIDE SEQUENCE [LARGE SCALE GENOMIC DNA]</scope>
    <source>
        <strain evidence="2 3">An562</strain>
    </source>
</reference>
<evidence type="ECO:0000259" key="1">
    <source>
        <dbReference type="Pfam" id="PF04965"/>
    </source>
</evidence>
<dbReference type="SUPFAM" id="SSF160719">
    <property type="entry name" value="gpW/gp25-like"/>
    <property type="match status" value="1"/>
</dbReference>
<feature type="domain" description="IraD/Gp25-like" evidence="1">
    <location>
        <begin position="20"/>
        <end position="92"/>
    </location>
</feature>
<evidence type="ECO:0000313" key="2">
    <source>
        <dbReference type="EMBL" id="MBM6928582.1"/>
    </source>
</evidence>
<dbReference type="Proteomes" id="UP000777002">
    <property type="component" value="Unassembled WGS sequence"/>
</dbReference>
<evidence type="ECO:0000313" key="3">
    <source>
        <dbReference type="Proteomes" id="UP000777002"/>
    </source>
</evidence>
<sequence length="105" mass="11836">MNYQVTLDPNVSFSPVNEVAEILQNVRTILKTRLGSVPLDRDFGLTWEHIDKPLPVSQALMRTEIIDTLERYEPRAKVVKIEFPSNTTNAMEGILNPIVTVSIGE</sequence>
<dbReference type="Gene3D" id="3.10.450.40">
    <property type="match status" value="1"/>
</dbReference>
<gene>
    <name evidence="2" type="ORF">H5985_04775</name>
</gene>
<proteinExistence type="predicted"/>
<organism evidence="2 3">
    <name type="scientific">Parasutterella secunda</name>
    <dbReference type="NCBI Taxonomy" id="626947"/>
    <lineage>
        <taxon>Bacteria</taxon>
        <taxon>Pseudomonadati</taxon>
        <taxon>Pseudomonadota</taxon>
        <taxon>Betaproteobacteria</taxon>
        <taxon>Burkholderiales</taxon>
        <taxon>Sutterellaceae</taxon>
        <taxon>Parasutterella</taxon>
    </lineage>
</organism>
<dbReference type="EMBL" id="JACJKX010000007">
    <property type="protein sequence ID" value="MBM6928582.1"/>
    <property type="molecule type" value="Genomic_DNA"/>
</dbReference>
<protein>
    <submittedName>
        <fullName evidence="2">GPW/gp25 family protein</fullName>
    </submittedName>
</protein>
<comment type="caution">
    <text evidence="2">The sequence shown here is derived from an EMBL/GenBank/DDBJ whole genome shotgun (WGS) entry which is preliminary data.</text>
</comment>
<accession>A0ABS2GV32</accession>
<name>A0ABS2GV32_9BURK</name>
<keyword evidence="3" id="KW-1185">Reference proteome</keyword>
<dbReference type="Pfam" id="PF04965">
    <property type="entry name" value="GPW_gp25"/>
    <property type="match status" value="1"/>
</dbReference>
<dbReference type="RefSeq" id="WP_205050170.1">
    <property type="nucleotide sequence ID" value="NZ_JACJKX010000007.1"/>
</dbReference>